<proteinExistence type="predicted"/>
<reference evidence="1" key="1">
    <citation type="journal article" date="2021" name="Proc. Natl. Acad. Sci. U.S.A.">
        <title>A Catalog of Tens of Thousands of Viruses from Human Metagenomes Reveals Hidden Associations with Chronic Diseases.</title>
        <authorList>
            <person name="Tisza M.J."/>
            <person name="Buck C.B."/>
        </authorList>
    </citation>
    <scope>NUCLEOTIDE SEQUENCE</scope>
    <source>
        <strain evidence="1">CtLEM34</strain>
    </source>
</reference>
<dbReference type="EMBL" id="BK015907">
    <property type="protein sequence ID" value="DAF84690.1"/>
    <property type="molecule type" value="Genomic_DNA"/>
</dbReference>
<organism evidence="1">
    <name type="scientific">Myoviridae sp. ctLEM34</name>
    <dbReference type="NCBI Taxonomy" id="2825082"/>
    <lineage>
        <taxon>Viruses</taxon>
        <taxon>Duplodnaviria</taxon>
        <taxon>Heunggongvirae</taxon>
        <taxon>Uroviricota</taxon>
        <taxon>Caudoviricetes</taxon>
    </lineage>
</organism>
<name>A0A8S5TR52_9CAUD</name>
<sequence>MKTIKTLVDYTKSKKKHQLEKKDYFYIYGAQNEASKMS</sequence>
<accession>A0A8S5TR52</accession>
<evidence type="ECO:0000313" key="1">
    <source>
        <dbReference type="EMBL" id="DAF84690.1"/>
    </source>
</evidence>
<protein>
    <submittedName>
        <fullName evidence="1">Uncharacterized protein</fullName>
    </submittedName>
</protein>